<dbReference type="InterPro" id="IPR041457">
    <property type="entry name" value="CxC2_KDZ-assoc"/>
</dbReference>
<gene>
    <name evidence="2" type="ORF">BJ322DRAFT_1013609</name>
</gene>
<dbReference type="EMBL" id="WIUZ02000020">
    <property type="protein sequence ID" value="KAF9779308.1"/>
    <property type="molecule type" value="Genomic_DNA"/>
</dbReference>
<proteinExistence type="predicted"/>
<reference evidence="2" key="1">
    <citation type="journal article" date="2020" name="Nat. Commun.">
        <title>Large-scale genome sequencing of mycorrhizal fungi provides insights into the early evolution of symbiotic traits.</title>
        <authorList>
            <person name="Miyauchi S."/>
            <person name="Kiss E."/>
            <person name="Kuo A."/>
            <person name="Drula E."/>
            <person name="Kohler A."/>
            <person name="Sanchez-Garcia M."/>
            <person name="Morin E."/>
            <person name="Andreopoulos B."/>
            <person name="Barry K.W."/>
            <person name="Bonito G."/>
            <person name="Buee M."/>
            <person name="Carver A."/>
            <person name="Chen C."/>
            <person name="Cichocki N."/>
            <person name="Clum A."/>
            <person name="Culley D."/>
            <person name="Crous P.W."/>
            <person name="Fauchery L."/>
            <person name="Girlanda M."/>
            <person name="Hayes R.D."/>
            <person name="Keri Z."/>
            <person name="LaButti K."/>
            <person name="Lipzen A."/>
            <person name="Lombard V."/>
            <person name="Magnuson J."/>
            <person name="Maillard F."/>
            <person name="Murat C."/>
            <person name="Nolan M."/>
            <person name="Ohm R.A."/>
            <person name="Pangilinan J."/>
            <person name="Pereira M.F."/>
            <person name="Perotto S."/>
            <person name="Peter M."/>
            <person name="Pfister S."/>
            <person name="Riley R."/>
            <person name="Sitrit Y."/>
            <person name="Stielow J.B."/>
            <person name="Szollosi G."/>
            <person name="Zifcakova L."/>
            <person name="Stursova M."/>
            <person name="Spatafora J.W."/>
            <person name="Tedersoo L."/>
            <person name="Vaario L.M."/>
            <person name="Yamada A."/>
            <person name="Yan M."/>
            <person name="Wang P."/>
            <person name="Xu J."/>
            <person name="Bruns T."/>
            <person name="Baldrian P."/>
            <person name="Vilgalys R."/>
            <person name="Dunand C."/>
            <person name="Henrissat B."/>
            <person name="Grigoriev I.V."/>
            <person name="Hibbett D."/>
            <person name="Nagy L.G."/>
            <person name="Martin F.M."/>
        </authorList>
    </citation>
    <scope>NUCLEOTIDE SEQUENCE</scope>
    <source>
        <strain evidence="2">UH-Tt-Lm1</strain>
    </source>
</reference>
<evidence type="ECO:0000259" key="1">
    <source>
        <dbReference type="Pfam" id="PF18803"/>
    </source>
</evidence>
<name>A0A9P6L221_9AGAM</name>
<feature type="domain" description="CxC2-like cysteine cluster KDZ transposase-associated" evidence="1">
    <location>
        <begin position="94"/>
        <end position="156"/>
    </location>
</feature>
<dbReference type="OrthoDB" id="3235114at2759"/>
<comment type="caution">
    <text evidence="2">The sequence shown here is derived from an EMBL/GenBank/DDBJ whole genome shotgun (WGS) entry which is preliminary data.</text>
</comment>
<evidence type="ECO:0000313" key="3">
    <source>
        <dbReference type="Proteomes" id="UP000736335"/>
    </source>
</evidence>
<dbReference type="Pfam" id="PF18803">
    <property type="entry name" value="CxC2"/>
    <property type="match status" value="1"/>
</dbReference>
<keyword evidence="3" id="KW-1185">Reference proteome</keyword>
<sequence length="182" mass="20649">MKTWLDVRPIVLDEIIGLDGPGDVRTDFCGSCLTLKTTPLYCCLECSYSLLLCGECTVNSHQALPLHRLEVRSFHTRATTLTSSAVLEGRIFRQSTPCPFDSPLHDLLIVDANGWHKLRVQFCGCKKTTSSPEHYCQLLRMRWYPASFNRPRTAFVRPTRPLQFNSTLAIQTYHTQGSNTQL</sequence>
<evidence type="ECO:0000313" key="2">
    <source>
        <dbReference type="EMBL" id="KAF9779308.1"/>
    </source>
</evidence>
<protein>
    <recommendedName>
        <fullName evidence="1">CxC2-like cysteine cluster KDZ transposase-associated domain-containing protein</fullName>
    </recommendedName>
</protein>
<dbReference type="AlphaFoldDB" id="A0A9P6L221"/>
<dbReference type="Proteomes" id="UP000736335">
    <property type="component" value="Unassembled WGS sequence"/>
</dbReference>
<organism evidence="2 3">
    <name type="scientific">Thelephora terrestris</name>
    <dbReference type="NCBI Taxonomy" id="56493"/>
    <lineage>
        <taxon>Eukaryota</taxon>
        <taxon>Fungi</taxon>
        <taxon>Dikarya</taxon>
        <taxon>Basidiomycota</taxon>
        <taxon>Agaricomycotina</taxon>
        <taxon>Agaricomycetes</taxon>
        <taxon>Thelephorales</taxon>
        <taxon>Thelephoraceae</taxon>
        <taxon>Thelephora</taxon>
    </lineage>
</organism>
<reference evidence="2" key="2">
    <citation type="submission" date="2020-11" db="EMBL/GenBank/DDBJ databases">
        <authorList>
            <consortium name="DOE Joint Genome Institute"/>
            <person name="Kuo A."/>
            <person name="Miyauchi S."/>
            <person name="Kiss E."/>
            <person name="Drula E."/>
            <person name="Kohler A."/>
            <person name="Sanchez-Garcia M."/>
            <person name="Andreopoulos B."/>
            <person name="Barry K.W."/>
            <person name="Bonito G."/>
            <person name="Buee M."/>
            <person name="Carver A."/>
            <person name="Chen C."/>
            <person name="Cichocki N."/>
            <person name="Clum A."/>
            <person name="Culley D."/>
            <person name="Crous P.W."/>
            <person name="Fauchery L."/>
            <person name="Girlanda M."/>
            <person name="Hayes R."/>
            <person name="Keri Z."/>
            <person name="Labutti K."/>
            <person name="Lipzen A."/>
            <person name="Lombard V."/>
            <person name="Magnuson J."/>
            <person name="Maillard F."/>
            <person name="Morin E."/>
            <person name="Murat C."/>
            <person name="Nolan M."/>
            <person name="Ohm R."/>
            <person name="Pangilinan J."/>
            <person name="Pereira M."/>
            <person name="Perotto S."/>
            <person name="Peter M."/>
            <person name="Riley R."/>
            <person name="Sitrit Y."/>
            <person name="Stielow B."/>
            <person name="Szollosi G."/>
            <person name="Zifcakova L."/>
            <person name="Stursova M."/>
            <person name="Spatafora J.W."/>
            <person name="Tedersoo L."/>
            <person name="Vaario L.-M."/>
            <person name="Yamada A."/>
            <person name="Yan M."/>
            <person name="Wang P."/>
            <person name="Xu J."/>
            <person name="Bruns T."/>
            <person name="Baldrian P."/>
            <person name="Vilgalys R."/>
            <person name="Henrissat B."/>
            <person name="Grigoriev I.V."/>
            <person name="Hibbett D."/>
            <person name="Nagy L.G."/>
            <person name="Martin F.M."/>
        </authorList>
    </citation>
    <scope>NUCLEOTIDE SEQUENCE</scope>
    <source>
        <strain evidence="2">UH-Tt-Lm1</strain>
    </source>
</reference>
<accession>A0A9P6L221</accession>